<sequence>MENIVTDRENTWLSIAEAAEYLGVNPRTVRRYMRLGRLEASRVSNKVVRIRLADIDRFMEQNVTKSSAAEVAPEPKPVAAPVSARPAKPAAPRIGRF</sequence>
<dbReference type="InterPro" id="IPR041657">
    <property type="entry name" value="HTH_17"/>
</dbReference>
<gene>
    <name evidence="3" type="primary">59</name>
    <name evidence="3" type="ORF">PBI_MOSMORIS_59</name>
</gene>
<evidence type="ECO:0000256" key="1">
    <source>
        <dbReference type="SAM" id="MobiDB-lite"/>
    </source>
</evidence>
<evidence type="ECO:0000259" key="2">
    <source>
        <dbReference type="Pfam" id="PF12728"/>
    </source>
</evidence>
<dbReference type="NCBIfam" id="TIGR01764">
    <property type="entry name" value="excise"/>
    <property type="match status" value="1"/>
</dbReference>
<dbReference type="RefSeq" id="YP_009031569.1">
    <property type="nucleotide sequence ID" value="NC_024138.1"/>
</dbReference>
<dbReference type="Gene3D" id="1.10.1660.10">
    <property type="match status" value="1"/>
</dbReference>
<dbReference type="EMBL" id="KJ538721">
    <property type="protein sequence ID" value="AHY84133.1"/>
    <property type="molecule type" value="Genomic_DNA"/>
</dbReference>
<reference evidence="3 4" key="1">
    <citation type="submission" date="2014-03" db="EMBL/GenBank/DDBJ databases">
        <authorList>
            <person name="Bragg J."/>
            <person name="Dehn A."/>
            <person name="Hefner M."/>
            <person name="McHugh D."/>
            <person name="Petersen P."/>
            <person name="Zeba F."/>
            <person name="Zegers G.P."/>
            <person name="Page S.T."/>
            <person name="Bradley K.W."/>
            <person name="Clarke D.Q."/>
            <person name="Lewis M.F."/>
            <person name="Barker L.P."/>
            <person name="Bailey C."/>
            <person name="Asai D.J."/>
            <person name="Garber M.L."/>
            <person name="Bowman C.A."/>
            <person name="Russell D.A."/>
            <person name="Pope W.H."/>
            <person name="Jacobs-Sera D."/>
            <person name="Hendrix R.W."/>
            <person name="Hatfull G.F."/>
        </authorList>
    </citation>
    <scope>NUCLEOTIDE SEQUENCE [LARGE SCALE GENOMIC DNA]</scope>
</reference>
<dbReference type="GO" id="GO:0003677">
    <property type="term" value="F:DNA binding"/>
    <property type="evidence" value="ECO:0007669"/>
    <property type="project" value="InterPro"/>
</dbReference>
<dbReference type="InterPro" id="IPR009061">
    <property type="entry name" value="DNA-bd_dom_put_sf"/>
</dbReference>
<feature type="domain" description="Helix-turn-helix" evidence="2">
    <location>
        <begin position="12"/>
        <end position="62"/>
    </location>
</feature>
<organism evidence="3 4">
    <name type="scientific">Mycobacterium phage MosMoris</name>
    <dbReference type="NCBI Taxonomy" id="1471542"/>
    <lineage>
        <taxon>Viruses</taxon>
        <taxon>Duplodnaviria</taxon>
        <taxon>Heunggongvirae</taxon>
        <taxon>Uroviricota</taxon>
        <taxon>Caudoviricetes</taxon>
        <taxon>Marvinvirus</taxon>
        <taxon>Marvinvirus mosmoris</taxon>
    </lineage>
</organism>
<feature type="compositionally biased region" description="Low complexity" evidence="1">
    <location>
        <begin position="66"/>
        <end position="84"/>
    </location>
</feature>
<keyword evidence="4" id="KW-1185">Reference proteome</keyword>
<accession>A0A023ZXI8</accession>
<feature type="region of interest" description="Disordered" evidence="1">
    <location>
        <begin position="66"/>
        <end position="97"/>
    </location>
</feature>
<proteinExistence type="predicted"/>
<dbReference type="GeneID" id="19487497"/>
<name>A0A023ZXI8_9CAUD</name>
<dbReference type="KEGG" id="vg:19487497"/>
<evidence type="ECO:0000313" key="4">
    <source>
        <dbReference type="Proteomes" id="UP000024435"/>
    </source>
</evidence>
<dbReference type="SUPFAM" id="SSF46955">
    <property type="entry name" value="Putative DNA-binding domain"/>
    <property type="match status" value="1"/>
</dbReference>
<dbReference type="Pfam" id="PF12728">
    <property type="entry name" value="HTH_17"/>
    <property type="match status" value="1"/>
</dbReference>
<protein>
    <recommendedName>
        <fullName evidence="2">Helix-turn-helix domain-containing protein</fullName>
    </recommendedName>
</protein>
<dbReference type="Proteomes" id="UP000024435">
    <property type="component" value="Segment"/>
</dbReference>
<dbReference type="InterPro" id="IPR010093">
    <property type="entry name" value="SinI_DNA-bd"/>
</dbReference>
<evidence type="ECO:0000313" key="3">
    <source>
        <dbReference type="EMBL" id="AHY84133.1"/>
    </source>
</evidence>